<accession>A0AAU9CX98</accession>
<protein>
    <submittedName>
        <fullName evidence="2">Uncharacterized protein</fullName>
    </submittedName>
</protein>
<name>A0AAU9CX98_9BACT</name>
<evidence type="ECO:0000256" key="1">
    <source>
        <dbReference type="SAM" id="Coils"/>
    </source>
</evidence>
<organism evidence="2 3">
    <name type="scientific">Fulvitalea axinellae</name>
    <dbReference type="NCBI Taxonomy" id="1182444"/>
    <lineage>
        <taxon>Bacteria</taxon>
        <taxon>Pseudomonadati</taxon>
        <taxon>Bacteroidota</taxon>
        <taxon>Cytophagia</taxon>
        <taxon>Cytophagales</taxon>
        <taxon>Persicobacteraceae</taxon>
        <taxon>Fulvitalea</taxon>
    </lineage>
</organism>
<evidence type="ECO:0000313" key="3">
    <source>
        <dbReference type="Proteomes" id="UP001348817"/>
    </source>
</evidence>
<proteinExistence type="predicted"/>
<gene>
    <name evidence="2" type="ORF">FUAX_41040</name>
</gene>
<dbReference type="KEGG" id="fax:FUAX_41040"/>
<dbReference type="RefSeq" id="WP_338394791.1">
    <property type="nucleotide sequence ID" value="NZ_AP025315.1"/>
</dbReference>
<keyword evidence="2" id="KW-0614">Plasmid</keyword>
<geneLocation type="plasmid" evidence="2 3">
    <name>pFA1</name>
</geneLocation>
<keyword evidence="3" id="KW-1185">Reference proteome</keyword>
<sequence length="94" mass="11118">MEDFMQKTAVRFVEGQIEKYRNCEQKAQFPGNREEYKTKRENMTVVLDVLKAREEEWKELNELKKNLKQARADLEETRKAYTLAVQGNEEFAGA</sequence>
<feature type="coiled-coil region" evidence="1">
    <location>
        <begin position="50"/>
        <end position="84"/>
    </location>
</feature>
<dbReference type="AlphaFoldDB" id="A0AAU9CX98"/>
<reference evidence="2 3" key="1">
    <citation type="submission" date="2021-12" db="EMBL/GenBank/DDBJ databases">
        <title>Genome sequencing of bacteria with rrn-lacking chromosome and rrn-plasmid.</title>
        <authorList>
            <person name="Anda M."/>
            <person name="Iwasaki W."/>
        </authorList>
    </citation>
    <scope>NUCLEOTIDE SEQUENCE [LARGE SCALE GENOMIC DNA]</scope>
    <source>
        <strain evidence="2 3">DSM 100852</strain>
        <plasmid evidence="2 3">pFA1</plasmid>
    </source>
</reference>
<dbReference type="Proteomes" id="UP001348817">
    <property type="component" value="Plasmid pFA1"/>
</dbReference>
<keyword evidence="1" id="KW-0175">Coiled coil</keyword>
<evidence type="ECO:0000313" key="2">
    <source>
        <dbReference type="EMBL" id="BDD11672.1"/>
    </source>
</evidence>
<dbReference type="EMBL" id="AP025315">
    <property type="protein sequence ID" value="BDD11672.1"/>
    <property type="molecule type" value="Genomic_DNA"/>
</dbReference>